<protein>
    <submittedName>
        <fullName evidence="2">Uncharacterized protein</fullName>
    </submittedName>
</protein>
<name>A0ABU4WG95_9BACT</name>
<accession>A0ABU4WG95</accession>
<evidence type="ECO:0000313" key="2">
    <source>
        <dbReference type="EMBL" id="MDX8415581.1"/>
    </source>
</evidence>
<gene>
    <name evidence="2" type="ORF">MOX91_05225</name>
</gene>
<dbReference type="RefSeq" id="WP_370397028.1">
    <property type="nucleotide sequence ID" value="NZ_JALBUT010000005.1"/>
</dbReference>
<sequence length="94" mass="10561">MGRSFVSNNFSRRKFILLAASFFISTIAWLGAYEFFSSNMTNWQKNRPIDIRNESGLTRAKVYIDSTTAAGIAFCVSAAILAVIDKKSSKRQKK</sequence>
<dbReference type="Proteomes" id="UP001275932">
    <property type="component" value="Unassembled WGS sequence"/>
</dbReference>
<proteinExistence type="predicted"/>
<dbReference type="EMBL" id="JALBUT010000005">
    <property type="protein sequence ID" value="MDX8415581.1"/>
    <property type="molecule type" value="Genomic_DNA"/>
</dbReference>
<keyword evidence="1" id="KW-0472">Membrane</keyword>
<organism evidence="2 3">
    <name type="scientific">Intestinicryptomonas porci</name>
    <dbReference type="NCBI Taxonomy" id="2926320"/>
    <lineage>
        <taxon>Bacteria</taxon>
        <taxon>Pseudomonadati</taxon>
        <taxon>Verrucomicrobiota</taxon>
        <taxon>Opitutia</taxon>
        <taxon>Opitutales</taxon>
        <taxon>Intestinicryptomonaceae</taxon>
        <taxon>Intestinicryptomonas</taxon>
    </lineage>
</organism>
<evidence type="ECO:0000256" key="1">
    <source>
        <dbReference type="SAM" id="Phobius"/>
    </source>
</evidence>
<keyword evidence="1" id="KW-1133">Transmembrane helix</keyword>
<feature type="transmembrane region" description="Helical" evidence="1">
    <location>
        <begin position="15"/>
        <end position="36"/>
    </location>
</feature>
<feature type="transmembrane region" description="Helical" evidence="1">
    <location>
        <begin position="62"/>
        <end position="84"/>
    </location>
</feature>
<comment type="caution">
    <text evidence="2">The sequence shown here is derived from an EMBL/GenBank/DDBJ whole genome shotgun (WGS) entry which is preliminary data.</text>
</comment>
<keyword evidence="1" id="KW-0812">Transmembrane</keyword>
<reference evidence="2 3" key="1">
    <citation type="submission" date="2022-03" db="EMBL/GenBank/DDBJ databases">
        <title>Novel taxa within the pig intestine.</title>
        <authorList>
            <person name="Wylensek D."/>
            <person name="Bishof K."/>
            <person name="Afrizal A."/>
            <person name="Clavel T."/>
        </authorList>
    </citation>
    <scope>NUCLEOTIDE SEQUENCE [LARGE SCALE GENOMIC DNA]</scope>
    <source>
        <strain evidence="2 3">CLA-KB-P66</strain>
    </source>
</reference>
<keyword evidence="3" id="KW-1185">Reference proteome</keyword>
<evidence type="ECO:0000313" key="3">
    <source>
        <dbReference type="Proteomes" id="UP001275932"/>
    </source>
</evidence>